<dbReference type="EMBL" id="CAWUHC010000010">
    <property type="protein sequence ID" value="CAK7213732.1"/>
    <property type="molecule type" value="Genomic_DNA"/>
</dbReference>
<sequence>MSTSSGIFAQEATTTTTASRTSSPPRFPSVTSYAAVALGVAAATLRLFGRLSDSTLPKENKEKGKRPAVDSAYDSDSSEASTAASIDLLQGMRRSRRGDYNAGDGSSSLGLMAPVDGLAAYDLPMPVVSAYYWYF</sequence>
<reference evidence="2 3" key="1">
    <citation type="submission" date="2024-01" db="EMBL/GenBank/DDBJ databases">
        <authorList>
            <person name="Allen C."/>
            <person name="Tagirdzhanova G."/>
        </authorList>
    </citation>
    <scope>NUCLEOTIDE SEQUENCE [LARGE SCALE GENOMIC DNA]</scope>
</reference>
<feature type="compositionally biased region" description="Basic and acidic residues" evidence="1">
    <location>
        <begin position="56"/>
        <end position="68"/>
    </location>
</feature>
<feature type="region of interest" description="Disordered" evidence="1">
    <location>
        <begin position="1"/>
        <end position="27"/>
    </location>
</feature>
<keyword evidence="3" id="KW-1185">Reference proteome</keyword>
<protein>
    <submittedName>
        <fullName evidence="2">Uncharacterized protein</fullName>
    </submittedName>
</protein>
<organism evidence="2 3">
    <name type="scientific">Sporothrix bragantina</name>
    <dbReference type="NCBI Taxonomy" id="671064"/>
    <lineage>
        <taxon>Eukaryota</taxon>
        <taxon>Fungi</taxon>
        <taxon>Dikarya</taxon>
        <taxon>Ascomycota</taxon>
        <taxon>Pezizomycotina</taxon>
        <taxon>Sordariomycetes</taxon>
        <taxon>Sordariomycetidae</taxon>
        <taxon>Ophiostomatales</taxon>
        <taxon>Ophiostomataceae</taxon>
        <taxon>Sporothrix</taxon>
    </lineage>
</organism>
<accession>A0ABP0B2H2</accession>
<evidence type="ECO:0000313" key="3">
    <source>
        <dbReference type="Proteomes" id="UP001642406"/>
    </source>
</evidence>
<gene>
    <name evidence="2" type="ORF">SBRCBS47491_001905</name>
</gene>
<proteinExistence type="predicted"/>
<dbReference type="Proteomes" id="UP001642406">
    <property type="component" value="Unassembled WGS sequence"/>
</dbReference>
<evidence type="ECO:0000313" key="2">
    <source>
        <dbReference type="EMBL" id="CAK7213732.1"/>
    </source>
</evidence>
<name>A0ABP0B2H2_9PEZI</name>
<evidence type="ECO:0000256" key="1">
    <source>
        <dbReference type="SAM" id="MobiDB-lite"/>
    </source>
</evidence>
<feature type="compositionally biased region" description="Low complexity" evidence="1">
    <location>
        <begin position="12"/>
        <end position="27"/>
    </location>
</feature>
<feature type="region of interest" description="Disordered" evidence="1">
    <location>
        <begin position="54"/>
        <end position="90"/>
    </location>
</feature>
<feature type="compositionally biased region" description="Low complexity" evidence="1">
    <location>
        <begin position="69"/>
        <end position="87"/>
    </location>
</feature>
<comment type="caution">
    <text evidence="2">The sequence shown here is derived from an EMBL/GenBank/DDBJ whole genome shotgun (WGS) entry which is preliminary data.</text>
</comment>